<accession>A0A431VXU0</accession>
<dbReference type="AlphaFoldDB" id="A0A431VXU0"/>
<dbReference type="SUPFAM" id="SSF52540">
    <property type="entry name" value="P-loop containing nucleoside triphosphate hydrolases"/>
    <property type="match status" value="1"/>
</dbReference>
<dbReference type="InterPro" id="IPR027417">
    <property type="entry name" value="P-loop_NTPase"/>
</dbReference>
<dbReference type="PANTHER" id="PTHR13696">
    <property type="entry name" value="P-LOOP CONTAINING NUCLEOSIDE TRIPHOSPHATE HYDROLASE"/>
    <property type="match status" value="1"/>
</dbReference>
<proteinExistence type="predicted"/>
<evidence type="ECO:0000259" key="1">
    <source>
        <dbReference type="Pfam" id="PF13614"/>
    </source>
</evidence>
<keyword evidence="3" id="KW-1185">Reference proteome</keyword>
<feature type="domain" description="AAA" evidence="1">
    <location>
        <begin position="1"/>
        <end position="189"/>
    </location>
</feature>
<evidence type="ECO:0000313" key="2">
    <source>
        <dbReference type="EMBL" id="RTR28054.1"/>
    </source>
</evidence>
<dbReference type="RefSeq" id="WP_126351830.1">
    <property type="nucleotide sequence ID" value="NZ_CP086381.1"/>
</dbReference>
<dbReference type="Gene3D" id="3.40.50.300">
    <property type="entry name" value="P-loop containing nucleotide triphosphate hydrolases"/>
    <property type="match status" value="1"/>
</dbReference>
<dbReference type="InterPro" id="IPR050678">
    <property type="entry name" value="DNA_Partitioning_ATPase"/>
</dbReference>
<dbReference type="Pfam" id="PF13614">
    <property type="entry name" value="AAA_31"/>
    <property type="match status" value="1"/>
</dbReference>
<protein>
    <submittedName>
        <fullName evidence="2">ParA family protein</fullName>
    </submittedName>
</protein>
<dbReference type="CDD" id="cd02042">
    <property type="entry name" value="ParAB_family"/>
    <property type="match status" value="1"/>
</dbReference>
<dbReference type="EMBL" id="RXPE01000008">
    <property type="protein sequence ID" value="RTR28054.1"/>
    <property type="molecule type" value="Genomic_DNA"/>
</dbReference>
<reference evidence="2 3" key="1">
    <citation type="submission" date="2018-12" db="EMBL/GenBank/DDBJ databases">
        <title>Deinococcus radiophilus ATCC 27603 genome sequencing and assembly.</title>
        <authorList>
            <person name="Maclea K.S."/>
            <person name="Maynard C.R."/>
        </authorList>
    </citation>
    <scope>NUCLEOTIDE SEQUENCE [LARGE SCALE GENOMIC DNA]</scope>
    <source>
        <strain evidence="2 3">ATCC 27603</strain>
    </source>
</reference>
<dbReference type="InterPro" id="IPR025669">
    <property type="entry name" value="AAA_dom"/>
</dbReference>
<dbReference type="OrthoDB" id="59382at2"/>
<dbReference type="Proteomes" id="UP000277766">
    <property type="component" value="Unassembled WGS sequence"/>
</dbReference>
<evidence type="ECO:0000313" key="3">
    <source>
        <dbReference type="Proteomes" id="UP000277766"/>
    </source>
</evidence>
<comment type="caution">
    <text evidence="2">The sequence shown here is derived from an EMBL/GenBank/DDBJ whole genome shotgun (WGS) entry which is preliminary data.</text>
</comment>
<organism evidence="2 3">
    <name type="scientific">Deinococcus radiophilus</name>
    <dbReference type="NCBI Taxonomy" id="32062"/>
    <lineage>
        <taxon>Bacteria</taxon>
        <taxon>Thermotogati</taxon>
        <taxon>Deinococcota</taxon>
        <taxon>Deinococci</taxon>
        <taxon>Deinococcales</taxon>
        <taxon>Deinococcaceae</taxon>
        <taxon>Deinococcus</taxon>
    </lineage>
</organism>
<name>A0A431VXU0_9DEIO</name>
<dbReference type="PANTHER" id="PTHR13696:SF52">
    <property type="entry name" value="PARA FAMILY PROTEIN CT_582"/>
    <property type="match status" value="1"/>
</dbReference>
<gene>
    <name evidence="2" type="ORF">EJ104_05905</name>
</gene>
<sequence length="266" mass="29598">MKILSFWNEAGGATKTTMVAELGYLLSARTRKGGQPNRVLLIDLDPQRSLTRRMGLLDDPESRAHRLGSTLNIILQEAENDFPEPFRPERMPALSVIPAHQQLRSLDNILMTDDSLLIGLRDALKRLEDEYDYILIDTPPSNGGLTRAALVASDAAVIPMPTHIKSVENIENVTQVLAQCRRLNPDLRIASFIPTVYNKQRTQDREIYEMISNQLTDLGPVSPPVTERPAIFRDVLPARGAVALDQPNNPATAELKAVLDHLLEVI</sequence>